<organism evidence="1">
    <name type="scientific">Schlesneria paludicola</name>
    <dbReference type="NCBI Taxonomy" id="360056"/>
    <lineage>
        <taxon>Bacteria</taxon>
        <taxon>Pseudomonadati</taxon>
        <taxon>Planctomycetota</taxon>
        <taxon>Planctomycetia</taxon>
        <taxon>Planctomycetales</taxon>
        <taxon>Planctomycetaceae</taxon>
        <taxon>Schlesneria</taxon>
    </lineage>
</organism>
<proteinExistence type="predicted"/>
<accession>A0A7C2NZN2</accession>
<dbReference type="AlphaFoldDB" id="A0A7C2NZN2"/>
<gene>
    <name evidence="1" type="ORF">ENQ76_05315</name>
</gene>
<protein>
    <submittedName>
        <fullName evidence="1">YkgJ family cysteine cluster protein</fullName>
    </submittedName>
</protein>
<dbReference type="EMBL" id="DSOK01000155">
    <property type="protein sequence ID" value="HEN14874.1"/>
    <property type="molecule type" value="Genomic_DNA"/>
</dbReference>
<sequence>MPRPSPPLPVLPPASCDGCGLCCQGIGSPVLLYATRPGWREDHPYRPPGLPAELVAEIDDHFAGLVRGQEPQDQCLWYDAALQRCRHYEFRPQVCRDYELGGRACLSLRKEHGL</sequence>
<reference evidence="1" key="1">
    <citation type="journal article" date="2020" name="mSystems">
        <title>Genome- and Community-Level Interaction Insights into Carbon Utilization and Element Cycling Functions of Hydrothermarchaeota in Hydrothermal Sediment.</title>
        <authorList>
            <person name="Zhou Z."/>
            <person name="Liu Y."/>
            <person name="Xu W."/>
            <person name="Pan J."/>
            <person name="Luo Z.H."/>
            <person name="Li M."/>
        </authorList>
    </citation>
    <scope>NUCLEOTIDE SEQUENCE [LARGE SCALE GENOMIC DNA]</scope>
    <source>
        <strain evidence="1">SpSt-339</strain>
    </source>
</reference>
<evidence type="ECO:0000313" key="1">
    <source>
        <dbReference type="EMBL" id="HEN14874.1"/>
    </source>
</evidence>
<dbReference type="InterPro" id="IPR005358">
    <property type="entry name" value="Puta_zinc/iron-chelating_dom"/>
</dbReference>
<dbReference type="Pfam" id="PF03692">
    <property type="entry name" value="CxxCxxCC"/>
    <property type="match status" value="1"/>
</dbReference>
<name>A0A7C2NZN2_9PLAN</name>
<comment type="caution">
    <text evidence="1">The sequence shown here is derived from an EMBL/GenBank/DDBJ whole genome shotgun (WGS) entry which is preliminary data.</text>
</comment>